<evidence type="ECO:0000259" key="1">
    <source>
        <dbReference type="Pfam" id="PF01882"/>
    </source>
</evidence>
<dbReference type="OrthoDB" id="9794556at2"/>
<dbReference type="InterPro" id="IPR002881">
    <property type="entry name" value="DUF58"/>
</dbReference>
<dbReference type="PANTHER" id="PTHR33608">
    <property type="entry name" value="BLL2464 PROTEIN"/>
    <property type="match status" value="1"/>
</dbReference>
<reference evidence="2 3" key="1">
    <citation type="submission" date="2019-06" db="EMBL/GenBank/DDBJ databases">
        <authorList>
            <person name="Jiang L."/>
        </authorList>
    </citation>
    <scope>NUCLEOTIDE SEQUENCE [LARGE SCALE GENOMIC DNA]</scope>
    <source>
        <strain evidence="2 3">YIM 48858</strain>
    </source>
</reference>
<evidence type="ECO:0000313" key="2">
    <source>
        <dbReference type="EMBL" id="TNC75029.1"/>
    </source>
</evidence>
<organism evidence="2 3">
    <name type="scientific">Rubellimicrobium roseum</name>
    <dbReference type="NCBI Taxonomy" id="687525"/>
    <lineage>
        <taxon>Bacteria</taxon>
        <taxon>Pseudomonadati</taxon>
        <taxon>Pseudomonadota</taxon>
        <taxon>Alphaproteobacteria</taxon>
        <taxon>Rhodobacterales</taxon>
        <taxon>Roseobacteraceae</taxon>
        <taxon>Rubellimicrobium</taxon>
    </lineage>
</organism>
<dbReference type="AlphaFoldDB" id="A0A5C4NRL0"/>
<sequence length="270" mass="29719">MAEAQHLAATVILGEHGRRRAGMGANFWQYRPAQAGDDARMIDWRRSGRADTAFVQDKEWQTAQTVMVWVDRGRAMGFASTPQLPAKGHRARVLALACAILLVRGGERVGLGGQDGLPPRRGPMMLDRLAMALGTDQAEDYVAPDTTGMPARSRALFVSDFLGDPAPTLRAVAEAADRGIKGAMLQVLDPQEEAFPFEGRTIFESMGGTFRHETLKAGELRGRYLERLAERKARLRDLARATGWMFSTHHTDEAATGALLWLHTALERRA</sequence>
<comment type="caution">
    <text evidence="2">The sequence shown here is derived from an EMBL/GenBank/DDBJ whole genome shotgun (WGS) entry which is preliminary data.</text>
</comment>
<name>A0A5C4NRL0_9RHOB</name>
<evidence type="ECO:0000313" key="3">
    <source>
        <dbReference type="Proteomes" id="UP000305709"/>
    </source>
</evidence>
<dbReference type="Pfam" id="PF01882">
    <property type="entry name" value="DUF58"/>
    <property type="match status" value="1"/>
</dbReference>
<accession>A0A5C4NRL0</accession>
<dbReference type="PANTHER" id="PTHR33608:SF6">
    <property type="entry name" value="BLL2464 PROTEIN"/>
    <property type="match status" value="1"/>
</dbReference>
<proteinExistence type="predicted"/>
<dbReference type="Proteomes" id="UP000305709">
    <property type="component" value="Unassembled WGS sequence"/>
</dbReference>
<dbReference type="EMBL" id="VDFV01000001">
    <property type="protein sequence ID" value="TNC75029.1"/>
    <property type="molecule type" value="Genomic_DNA"/>
</dbReference>
<keyword evidence="3" id="KW-1185">Reference proteome</keyword>
<protein>
    <submittedName>
        <fullName evidence="2">DUF58 domain-containing protein</fullName>
    </submittedName>
</protein>
<gene>
    <name evidence="2" type="ORF">FHG71_02015</name>
</gene>
<feature type="domain" description="DUF58" evidence="1">
    <location>
        <begin position="29"/>
        <end position="231"/>
    </location>
</feature>